<protein>
    <submittedName>
        <fullName evidence="4">TIGR01777 family oxidoreductase</fullName>
    </submittedName>
</protein>
<dbReference type="PANTHER" id="PTHR11092:SF0">
    <property type="entry name" value="EPIMERASE FAMILY PROTEIN SDR39U1"/>
    <property type="match status" value="1"/>
</dbReference>
<dbReference type="RefSeq" id="WP_262688639.1">
    <property type="nucleotide sequence ID" value="NZ_JAOQIO010000124.1"/>
</dbReference>
<dbReference type="Pfam" id="PF08338">
    <property type="entry name" value="DUF1731"/>
    <property type="match status" value="1"/>
</dbReference>
<organism evidence="4 5">
    <name type="scientific">Paenibacillus baimaensis</name>
    <dbReference type="NCBI Taxonomy" id="2982185"/>
    <lineage>
        <taxon>Bacteria</taxon>
        <taxon>Bacillati</taxon>
        <taxon>Bacillota</taxon>
        <taxon>Bacilli</taxon>
        <taxon>Bacillales</taxon>
        <taxon>Paenibacillaceae</taxon>
        <taxon>Paenibacillus</taxon>
    </lineage>
</organism>
<dbReference type="Proteomes" id="UP001652445">
    <property type="component" value="Unassembled WGS sequence"/>
</dbReference>
<keyword evidence="5" id="KW-1185">Reference proteome</keyword>
<evidence type="ECO:0000313" key="5">
    <source>
        <dbReference type="Proteomes" id="UP001652445"/>
    </source>
</evidence>
<evidence type="ECO:0000259" key="3">
    <source>
        <dbReference type="Pfam" id="PF08338"/>
    </source>
</evidence>
<proteinExistence type="inferred from homology"/>
<comment type="caution">
    <text evidence="4">The sequence shown here is derived from an EMBL/GenBank/DDBJ whole genome shotgun (WGS) entry which is preliminary data.</text>
</comment>
<dbReference type="InterPro" id="IPR001509">
    <property type="entry name" value="Epimerase_deHydtase"/>
</dbReference>
<gene>
    <name evidence="4" type="ORF">OB236_38055</name>
</gene>
<feature type="domain" description="DUF1731" evidence="3">
    <location>
        <begin position="248"/>
        <end position="294"/>
    </location>
</feature>
<dbReference type="Gene3D" id="3.40.50.720">
    <property type="entry name" value="NAD(P)-binding Rossmann-like Domain"/>
    <property type="match status" value="1"/>
</dbReference>
<dbReference type="Pfam" id="PF01370">
    <property type="entry name" value="Epimerase"/>
    <property type="match status" value="1"/>
</dbReference>
<name>A0ABT2UTE5_9BACL</name>
<evidence type="ECO:0000256" key="1">
    <source>
        <dbReference type="ARBA" id="ARBA00009353"/>
    </source>
</evidence>
<dbReference type="InterPro" id="IPR013549">
    <property type="entry name" value="DUF1731"/>
</dbReference>
<feature type="domain" description="NAD-dependent epimerase/dehydratase" evidence="2">
    <location>
        <begin position="3"/>
        <end position="214"/>
    </location>
</feature>
<evidence type="ECO:0000259" key="2">
    <source>
        <dbReference type="Pfam" id="PF01370"/>
    </source>
</evidence>
<sequence length="299" mass="33411">MKIAIAGSSGFIGQHLTQYFLERKYSLILISRKKLTSTNPLIRHATWSELKNDIKVMTGTDVIVNLAGESINQRWTDEAKERILNSRLDAVAQIANIIERMEQKPSVVINASGVSIYGTSERGSFVEHSDPNVVDFLSGVVEKWEAAMDEIRNTRIVKLRLGIVLGLDGGAFPKLLTPYKLGIGGRVGSGKQIISWIHIDDLCRLIDFCIENEDIIEQINATSPQAVTNDEMGKAIAKALRTRHWFPVPAFMMKLMFGEMSVLLLKGQRAIPLLAIDYDFSYLYPTIDMACANLLRKQS</sequence>
<comment type="similarity">
    <text evidence="1">Belongs to the NAD(P)-dependent epimerase/dehydratase family. SDR39U1 subfamily.</text>
</comment>
<dbReference type="InterPro" id="IPR036291">
    <property type="entry name" value="NAD(P)-bd_dom_sf"/>
</dbReference>
<dbReference type="NCBIfam" id="TIGR01777">
    <property type="entry name" value="yfcH"/>
    <property type="match status" value="1"/>
</dbReference>
<dbReference type="SUPFAM" id="SSF51735">
    <property type="entry name" value="NAD(P)-binding Rossmann-fold domains"/>
    <property type="match status" value="1"/>
</dbReference>
<dbReference type="InterPro" id="IPR010099">
    <property type="entry name" value="SDR39U1"/>
</dbReference>
<evidence type="ECO:0000313" key="4">
    <source>
        <dbReference type="EMBL" id="MCU6797945.1"/>
    </source>
</evidence>
<reference evidence="4 5" key="1">
    <citation type="submission" date="2022-09" db="EMBL/GenBank/DDBJ databases">
        <authorList>
            <person name="Han X.L."/>
            <person name="Wang Q."/>
            <person name="Lu T."/>
        </authorList>
    </citation>
    <scope>NUCLEOTIDE SEQUENCE [LARGE SCALE GENOMIC DNA]</scope>
    <source>
        <strain evidence="4 5">WQ 127069</strain>
    </source>
</reference>
<accession>A0ABT2UTE5</accession>
<dbReference type="PANTHER" id="PTHR11092">
    <property type="entry name" value="SUGAR NUCLEOTIDE EPIMERASE RELATED"/>
    <property type="match status" value="1"/>
</dbReference>
<dbReference type="EMBL" id="JAOQIO010000124">
    <property type="protein sequence ID" value="MCU6797945.1"/>
    <property type="molecule type" value="Genomic_DNA"/>
</dbReference>